<evidence type="ECO:0000313" key="2">
    <source>
        <dbReference type="Proteomes" id="UP000030106"/>
    </source>
</evidence>
<proteinExistence type="predicted"/>
<protein>
    <submittedName>
        <fullName evidence="1">Uncharacterized protein</fullName>
    </submittedName>
</protein>
<reference evidence="1 2" key="1">
    <citation type="submission" date="2012-10" db="EMBL/GenBank/DDBJ databases">
        <title>Genome sequencing and analysis of entomopathogenic fungi Beauveria bassiana D1-5.</title>
        <authorList>
            <person name="Li Q."/>
            <person name="Wang L."/>
            <person name="Zhang Z."/>
            <person name="Wang Q."/>
            <person name="Ren J."/>
            <person name="Wang M."/>
            <person name="Xu W."/>
            <person name="Wang J."/>
            <person name="Lu Y."/>
            <person name="Du Q."/>
            <person name="Sun Z."/>
        </authorList>
    </citation>
    <scope>NUCLEOTIDE SEQUENCE [LARGE SCALE GENOMIC DNA]</scope>
    <source>
        <strain evidence="1 2">D1-5</strain>
    </source>
</reference>
<gene>
    <name evidence="1" type="ORF">BBAD15_g9062</name>
</gene>
<accession>A0A0A2VY97</accession>
<sequence>MHFVRVAPRQDPCDCQVEVEPGPPTNYDDAEDDSAIKEKRNFCAEIIGGNTLDVSAKNAQLAPWSIEYLHEDCDADNTLKLACQEITPTTTGTDCKSVINSVFFDNDSDVKSDVDGKRNFCADIIGGNTLDVSAKNAQLAPWSIKGLYEECDTGDTLKSACQDIASAAAVAGK</sequence>
<dbReference type="Proteomes" id="UP000030106">
    <property type="component" value="Unassembled WGS sequence"/>
</dbReference>
<organism evidence="1 2">
    <name type="scientific">Beauveria bassiana D1-5</name>
    <dbReference type="NCBI Taxonomy" id="1245745"/>
    <lineage>
        <taxon>Eukaryota</taxon>
        <taxon>Fungi</taxon>
        <taxon>Dikarya</taxon>
        <taxon>Ascomycota</taxon>
        <taxon>Pezizomycotina</taxon>
        <taxon>Sordariomycetes</taxon>
        <taxon>Hypocreomycetidae</taxon>
        <taxon>Hypocreales</taxon>
        <taxon>Cordycipitaceae</taxon>
        <taxon>Beauveria</taxon>
    </lineage>
</organism>
<comment type="caution">
    <text evidence="1">The sequence shown here is derived from an EMBL/GenBank/DDBJ whole genome shotgun (WGS) entry which is preliminary data.</text>
</comment>
<evidence type="ECO:0000313" key="1">
    <source>
        <dbReference type="EMBL" id="KGQ05684.1"/>
    </source>
</evidence>
<dbReference type="EMBL" id="ANFO01000918">
    <property type="protein sequence ID" value="KGQ05684.1"/>
    <property type="molecule type" value="Genomic_DNA"/>
</dbReference>
<name>A0A0A2VY97_BEABA</name>
<dbReference type="OrthoDB" id="10438500at2759"/>
<dbReference type="AlphaFoldDB" id="A0A0A2VY97"/>
<dbReference type="HOGENOM" id="CLU_1547261_0_0_1"/>